<dbReference type="InterPro" id="IPR001638">
    <property type="entry name" value="Solute-binding_3/MltF_N"/>
</dbReference>
<evidence type="ECO:0000256" key="4">
    <source>
        <dbReference type="ARBA" id="ARBA00022729"/>
    </source>
</evidence>
<evidence type="ECO:0000259" key="7">
    <source>
        <dbReference type="PROSITE" id="PS50109"/>
    </source>
</evidence>
<dbReference type="RefSeq" id="WP_149567631.1">
    <property type="nucleotide sequence ID" value="NZ_CP035807.1"/>
</dbReference>
<dbReference type="CDD" id="cd00156">
    <property type="entry name" value="REC"/>
    <property type="match status" value="1"/>
</dbReference>
<dbReference type="SUPFAM" id="SSF55874">
    <property type="entry name" value="ATPase domain of HSP90 chaperone/DNA topoisomerase II/histidine kinase"/>
    <property type="match status" value="1"/>
</dbReference>
<dbReference type="SUPFAM" id="SSF55785">
    <property type="entry name" value="PYP-like sensor domain (PAS domain)"/>
    <property type="match status" value="1"/>
</dbReference>
<organism evidence="10 11">
    <name type="scientific">Thiospirochaeta perfilievii</name>
    <dbReference type="NCBI Taxonomy" id="252967"/>
    <lineage>
        <taxon>Bacteria</taxon>
        <taxon>Pseudomonadati</taxon>
        <taxon>Spirochaetota</taxon>
        <taxon>Spirochaetia</taxon>
        <taxon>Spirochaetales</taxon>
        <taxon>Spirochaetaceae</taxon>
        <taxon>Thiospirochaeta</taxon>
    </lineage>
</organism>
<evidence type="ECO:0000256" key="2">
    <source>
        <dbReference type="ARBA" id="ARBA00012438"/>
    </source>
</evidence>
<dbReference type="SMART" id="SM00062">
    <property type="entry name" value="PBPb"/>
    <property type="match status" value="2"/>
</dbReference>
<dbReference type="PANTHER" id="PTHR35936">
    <property type="entry name" value="MEMBRANE-BOUND LYTIC MUREIN TRANSGLYCOSYLASE F"/>
    <property type="match status" value="1"/>
</dbReference>
<dbReference type="InterPro" id="IPR004358">
    <property type="entry name" value="Sig_transdc_His_kin-like_C"/>
</dbReference>
<feature type="modified residue" description="4-aspartylphosphate" evidence="5">
    <location>
        <position position="970"/>
    </location>
</feature>
<dbReference type="PROSITE" id="PS51257">
    <property type="entry name" value="PROKAR_LIPOPROTEIN"/>
    <property type="match status" value="1"/>
</dbReference>
<dbReference type="CDD" id="cd13704">
    <property type="entry name" value="PBP2_HisK"/>
    <property type="match status" value="2"/>
</dbReference>
<evidence type="ECO:0000313" key="11">
    <source>
        <dbReference type="Proteomes" id="UP000323824"/>
    </source>
</evidence>
<dbReference type="Pfam" id="PF00512">
    <property type="entry name" value="HisKA"/>
    <property type="match status" value="1"/>
</dbReference>
<dbReference type="Pfam" id="PF00072">
    <property type="entry name" value="Response_reg"/>
    <property type="match status" value="1"/>
</dbReference>
<dbReference type="PROSITE" id="PS50109">
    <property type="entry name" value="HIS_KIN"/>
    <property type="match status" value="1"/>
</dbReference>
<reference evidence="10 11" key="2">
    <citation type="submission" date="2019-09" db="EMBL/GenBank/DDBJ databases">
        <title>Complete Genome Sequence and Methylome Analysis of free living Spirochaetas.</title>
        <authorList>
            <person name="Leshcheva N."/>
            <person name="Mikheeva N."/>
        </authorList>
    </citation>
    <scope>NUCLEOTIDE SEQUENCE [LARGE SCALE GENOMIC DNA]</scope>
    <source>
        <strain evidence="10 11">P</strain>
    </source>
</reference>
<dbReference type="SUPFAM" id="SSF47384">
    <property type="entry name" value="Homodimeric domain of signal transducing histidine kinase"/>
    <property type="match status" value="1"/>
</dbReference>
<sequence>MRQKFFYTTFILYLIFITPQLYSQSVVAGCEISYPPYSFVDNNNNPQGFSVELLNAALEVMGYGYKYQIAPWSEVFQKLKNGGIDVLPVVGITPERESIFEFTIPYLTMHGSFVVKEGSMVPKRLEQLEDKSIAVMESDNAQEYLDSHKDLGFSTILTETFEEALIMLSKGEVDAVLIQRYLAHQLVSQLKLENLIISDNLVEDFKQTFTFAVTKGNTKLLSILNEGLSIVIANGTFEKLQSKWFLANYKLRDSGRLLIFGGDNNYPPYEYIDKNGQPAGYNVDLTRAIAREMNLEVYIQLGQWSDIYNKLNNGEIDVVQGLFYSKKRAKTLAFSSPHTVIKHVIVHREDEYKNLTKDNLENLNIVVMKGDIMEGYLNDQNINNNIILAKNYSHALELLSNGVGDCALLAQIPANYWVKKNGIKNIIVGHNAVLSPELNYGTMDYNNKLLLSINEGLSILKSTGEYREIYTKWFGELETTSSLNLQPIKRVLIYLLGPLTLVVILVIIWLRSLKVQIRKRTHELLLSEKKLENIINSVSSFIFVIDINNKIIHRNNVDMKIVDVKKTPIIGSSYKILSFMRDIDLDEIFFSKLNSKDYFQIKHTTKVNFSDYDNNEQWLQVILTPLDEEIFNSPVVIGTATNITTSIKQEEENISLQKQLLHKSKMDAVGQLAGGISHDFNNVLSGIINSAQLIKMTQKYLDNKGLKYVEMILKASTHAESLVSKLLSFSKNTKEAEKSVDIHKMIKETEAILQETMDKSITLITKLEAEDYNVFGNESSLHSSLLNLCINANHAMKGGGRLLIKTENIRLDVEDCNRIDFDLKPGKFILIKIEDNGIGMKREVQERIFEPFYTTKGLGEGTGLGLAAVYNTIQTHKGLIEVESDYGYGTSFKIYIPTSQIVEEREETSSSTVERGKGRILFVDDEEINRILAKDILESLGYSVILANDGFDAINIYKDKMENIDLVILDYMMPRMNGKETFINLMDINTNVRVILSTGYSDSEAVNFMKSHGLNFIIKKPYKIAELSGVIKKLLS</sequence>
<dbReference type="Pfam" id="PF02518">
    <property type="entry name" value="HATPase_c"/>
    <property type="match status" value="1"/>
</dbReference>
<feature type="domain" description="Response regulatory" evidence="8">
    <location>
        <begin position="919"/>
        <end position="1035"/>
    </location>
</feature>
<keyword evidence="11" id="KW-1185">Reference proteome</keyword>
<keyword evidence="6" id="KW-1133">Transmembrane helix</keyword>
<dbReference type="Gene3D" id="3.40.190.10">
    <property type="entry name" value="Periplasmic binding protein-like II"/>
    <property type="match status" value="4"/>
</dbReference>
<dbReference type="InterPro" id="IPR001789">
    <property type="entry name" value="Sig_transdc_resp-reg_receiver"/>
</dbReference>
<keyword evidence="6" id="KW-0472">Membrane</keyword>
<dbReference type="OrthoDB" id="6192248at2"/>
<dbReference type="Proteomes" id="UP000323824">
    <property type="component" value="Chromosome"/>
</dbReference>
<evidence type="ECO:0000256" key="1">
    <source>
        <dbReference type="ARBA" id="ARBA00000085"/>
    </source>
</evidence>
<feature type="domain" description="PAS" evidence="9">
    <location>
        <begin position="527"/>
        <end position="588"/>
    </location>
</feature>
<dbReference type="InterPro" id="IPR003594">
    <property type="entry name" value="HATPase_dom"/>
</dbReference>
<dbReference type="InterPro" id="IPR036890">
    <property type="entry name" value="HATPase_C_sf"/>
</dbReference>
<dbReference type="InterPro" id="IPR011006">
    <property type="entry name" value="CheY-like_superfamily"/>
</dbReference>
<dbReference type="PROSITE" id="PS50112">
    <property type="entry name" value="PAS"/>
    <property type="match status" value="1"/>
</dbReference>
<dbReference type="Gene3D" id="3.30.450.20">
    <property type="entry name" value="PAS domain"/>
    <property type="match status" value="1"/>
</dbReference>
<dbReference type="AlphaFoldDB" id="A0A5C1QCI4"/>
<keyword evidence="3 5" id="KW-0597">Phosphoprotein</keyword>
<keyword evidence="4" id="KW-0732">Signal</keyword>
<dbReference type="PROSITE" id="PS50110">
    <property type="entry name" value="RESPONSE_REGULATORY"/>
    <property type="match status" value="1"/>
</dbReference>
<dbReference type="SMART" id="SM00387">
    <property type="entry name" value="HATPase_c"/>
    <property type="match status" value="1"/>
</dbReference>
<evidence type="ECO:0000256" key="6">
    <source>
        <dbReference type="SAM" id="Phobius"/>
    </source>
</evidence>
<dbReference type="InterPro" id="IPR036097">
    <property type="entry name" value="HisK_dim/P_sf"/>
</dbReference>
<keyword evidence="6" id="KW-0812">Transmembrane</keyword>
<dbReference type="EC" id="2.7.13.3" evidence="2"/>
<dbReference type="Gene3D" id="3.30.565.10">
    <property type="entry name" value="Histidine kinase-like ATPase, C-terminal domain"/>
    <property type="match status" value="1"/>
</dbReference>
<gene>
    <name evidence="10" type="ORF">EW093_06625</name>
</gene>
<dbReference type="SUPFAM" id="SSF52172">
    <property type="entry name" value="CheY-like"/>
    <property type="match status" value="1"/>
</dbReference>
<evidence type="ECO:0000259" key="9">
    <source>
        <dbReference type="PROSITE" id="PS50112"/>
    </source>
</evidence>
<dbReference type="SMART" id="SM00448">
    <property type="entry name" value="REC"/>
    <property type="match status" value="1"/>
</dbReference>
<comment type="catalytic activity">
    <reaction evidence="1">
        <text>ATP + protein L-histidine = ADP + protein N-phospho-L-histidine.</text>
        <dbReference type="EC" id="2.7.13.3"/>
    </reaction>
</comment>
<accession>A0A5C1QCI4</accession>
<dbReference type="Gene3D" id="1.10.287.130">
    <property type="match status" value="1"/>
</dbReference>
<feature type="transmembrane region" description="Helical" evidence="6">
    <location>
        <begin position="491"/>
        <end position="510"/>
    </location>
</feature>
<dbReference type="InterPro" id="IPR035965">
    <property type="entry name" value="PAS-like_dom_sf"/>
</dbReference>
<dbReference type="KEGG" id="sper:EW093_06625"/>
<dbReference type="PRINTS" id="PR00344">
    <property type="entry name" value="BCTRLSENSOR"/>
</dbReference>
<reference evidence="10 11" key="1">
    <citation type="submission" date="2019-02" db="EMBL/GenBank/DDBJ databases">
        <authorList>
            <person name="Fomenkov A."/>
            <person name="Dubinina G."/>
            <person name="Grabovich M."/>
            <person name="Vincze T."/>
            <person name="Roberts R.J."/>
        </authorList>
    </citation>
    <scope>NUCLEOTIDE SEQUENCE [LARGE SCALE GENOMIC DNA]</scope>
    <source>
        <strain evidence="10 11">P</strain>
    </source>
</reference>
<name>A0A5C1QCI4_9SPIO</name>
<protein>
    <recommendedName>
        <fullName evidence="2">histidine kinase</fullName>
        <ecNumber evidence="2">2.7.13.3</ecNumber>
    </recommendedName>
</protein>
<proteinExistence type="predicted"/>
<dbReference type="Gene3D" id="3.40.50.2300">
    <property type="match status" value="1"/>
</dbReference>
<dbReference type="InterPro" id="IPR003661">
    <property type="entry name" value="HisK_dim/P_dom"/>
</dbReference>
<dbReference type="InterPro" id="IPR000014">
    <property type="entry name" value="PAS"/>
</dbReference>
<dbReference type="Pfam" id="PF00497">
    <property type="entry name" value="SBP_bac_3"/>
    <property type="match status" value="2"/>
</dbReference>
<dbReference type="SUPFAM" id="SSF53850">
    <property type="entry name" value="Periplasmic binding protein-like II"/>
    <property type="match status" value="2"/>
</dbReference>
<dbReference type="PANTHER" id="PTHR35936:SF19">
    <property type="entry name" value="AMINO-ACID-BINDING PROTEIN YXEM-RELATED"/>
    <property type="match status" value="1"/>
</dbReference>
<feature type="domain" description="Histidine kinase" evidence="7">
    <location>
        <begin position="675"/>
        <end position="900"/>
    </location>
</feature>
<dbReference type="SMART" id="SM00388">
    <property type="entry name" value="HisKA"/>
    <property type="match status" value="1"/>
</dbReference>
<evidence type="ECO:0000259" key="8">
    <source>
        <dbReference type="PROSITE" id="PS50110"/>
    </source>
</evidence>
<dbReference type="GO" id="GO:0000155">
    <property type="term" value="F:phosphorelay sensor kinase activity"/>
    <property type="evidence" value="ECO:0007669"/>
    <property type="project" value="InterPro"/>
</dbReference>
<dbReference type="InterPro" id="IPR005467">
    <property type="entry name" value="His_kinase_dom"/>
</dbReference>
<evidence type="ECO:0000256" key="3">
    <source>
        <dbReference type="ARBA" id="ARBA00022553"/>
    </source>
</evidence>
<evidence type="ECO:0000313" key="10">
    <source>
        <dbReference type="EMBL" id="QEN04384.1"/>
    </source>
</evidence>
<dbReference type="EMBL" id="CP035807">
    <property type="protein sequence ID" value="QEN04384.1"/>
    <property type="molecule type" value="Genomic_DNA"/>
</dbReference>
<evidence type="ECO:0000256" key="5">
    <source>
        <dbReference type="PROSITE-ProRule" id="PRU00169"/>
    </source>
</evidence>